<keyword evidence="5" id="KW-0812">Transmembrane</keyword>
<feature type="region of interest" description="Disordered" evidence="4">
    <location>
        <begin position="166"/>
        <end position="219"/>
    </location>
</feature>
<evidence type="ECO:0000256" key="1">
    <source>
        <dbReference type="ARBA" id="ARBA00022723"/>
    </source>
</evidence>
<feature type="compositionally biased region" description="Basic and acidic residues" evidence="4">
    <location>
        <begin position="168"/>
        <end position="183"/>
    </location>
</feature>
<accession>A0AAN8E260</accession>
<organism evidence="7 8">
    <name type="scientific">Champsocephalus gunnari</name>
    <name type="common">Mackerel icefish</name>
    <dbReference type="NCBI Taxonomy" id="52237"/>
    <lineage>
        <taxon>Eukaryota</taxon>
        <taxon>Metazoa</taxon>
        <taxon>Chordata</taxon>
        <taxon>Craniata</taxon>
        <taxon>Vertebrata</taxon>
        <taxon>Euteleostomi</taxon>
        <taxon>Actinopterygii</taxon>
        <taxon>Neopterygii</taxon>
        <taxon>Teleostei</taxon>
        <taxon>Neoteleostei</taxon>
        <taxon>Acanthomorphata</taxon>
        <taxon>Eupercaria</taxon>
        <taxon>Perciformes</taxon>
        <taxon>Notothenioidei</taxon>
        <taxon>Channichthyidae</taxon>
        <taxon>Champsocephalus</taxon>
    </lineage>
</organism>
<protein>
    <recommendedName>
        <fullName evidence="6">RING-CH-type domain-containing protein</fullName>
    </recommendedName>
</protein>
<feature type="transmembrane region" description="Helical" evidence="5">
    <location>
        <begin position="95"/>
        <end position="120"/>
    </location>
</feature>
<evidence type="ECO:0000256" key="5">
    <source>
        <dbReference type="SAM" id="Phobius"/>
    </source>
</evidence>
<evidence type="ECO:0000256" key="4">
    <source>
        <dbReference type="SAM" id="MobiDB-lite"/>
    </source>
</evidence>
<dbReference type="SMART" id="SM00744">
    <property type="entry name" value="RINGv"/>
    <property type="match status" value="1"/>
</dbReference>
<keyword evidence="5" id="KW-0472">Membrane</keyword>
<evidence type="ECO:0000256" key="2">
    <source>
        <dbReference type="ARBA" id="ARBA00022771"/>
    </source>
</evidence>
<keyword evidence="8" id="KW-1185">Reference proteome</keyword>
<evidence type="ECO:0000313" key="7">
    <source>
        <dbReference type="EMBL" id="KAK5930165.1"/>
    </source>
</evidence>
<dbReference type="AlphaFoldDB" id="A0AAN8E260"/>
<dbReference type="GO" id="GO:0008270">
    <property type="term" value="F:zinc ion binding"/>
    <property type="evidence" value="ECO:0007669"/>
    <property type="project" value="UniProtKB-KW"/>
</dbReference>
<keyword evidence="5" id="KW-1133">Transmembrane helix</keyword>
<dbReference type="PANTHER" id="PTHR20893:SF2">
    <property type="entry name" value="LD08641P"/>
    <property type="match status" value="1"/>
</dbReference>
<dbReference type="InterPro" id="IPR011016">
    <property type="entry name" value="Znf_RING-CH"/>
</dbReference>
<feature type="compositionally biased region" description="Low complexity" evidence="4">
    <location>
        <begin position="184"/>
        <end position="199"/>
    </location>
</feature>
<dbReference type="PANTHER" id="PTHR20893">
    <property type="entry name" value="LD08641P"/>
    <property type="match status" value="1"/>
</dbReference>
<dbReference type="EMBL" id="JAURVH010001516">
    <property type="protein sequence ID" value="KAK5930165.1"/>
    <property type="molecule type" value="Genomic_DNA"/>
</dbReference>
<proteinExistence type="predicted"/>
<dbReference type="PROSITE" id="PS51292">
    <property type="entry name" value="ZF_RING_CH"/>
    <property type="match status" value="1"/>
</dbReference>
<comment type="caution">
    <text evidence="7">The sequence shown here is derived from an EMBL/GenBank/DDBJ whole genome shotgun (WGS) entry which is preliminary data.</text>
</comment>
<feature type="transmembrane region" description="Helical" evidence="5">
    <location>
        <begin position="126"/>
        <end position="147"/>
    </location>
</feature>
<keyword evidence="1" id="KW-0479">Metal-binding</keyword>
<dbReference type="Proteomes" id="UP001331515">
    <property type="component" value="Unassembled WGS sequence"/>
</dbReference>
<keyword evidence="2" id="KW-0863">Zinc-finger</keyword>
<name>A0AAN8E260_CHAGU</name>
<gene>
    <name evidence="7" type="ORF">CgunFtcFv8_026426</name>
</gene>
<evidence type="ECO:0000256" key="3">
    <source>
        <dbReference type="ARBA" id="ARBA00022833"/>
    </source>
</evidence>
<evidence type="ECO:0000313" key="8">
    <source>
        <dbReference type="Proteomes" id="UP001331515"/>
    </source>
</evidence>
<feature type="domain" description="RING-CH-type" evidence="6">
    <location>
        <begin position="16"/>
        <end position="80"/>
    </location>
</feature>
<keyword evidence="3" id="KW-0862">Zinc</keyword>
<sequence length="219" mass="24057">MASEYQTLSSAESCRSLSSEPSECFICRDVAHRASDPLRHFCDCNNLLSHHVCLCTWIQTACGSEHRLHCILCQAKYQVQRTSPWRPVSSQGQTWLVLLSALVLLLLVPYAVYCLMTAFTNPPPSITFKVAAASFGLLTEILIIKCVSSFLSSRYRQAAQSSFTVRARGSDQGRRRGGRREGSEASAGSGQPSSAASPSQVDGRKADVEEWMPQPLLNN</sequence>
<evidence type="ECO:0000259" key="6">
    <source>
        <dbReference type="PROSITE" id="PS51292"/>
    </source>
</evidence>
<reference evidence="7 8" key="1">
    <citation type="journal article" date="2023" name="Mol. Biol. Evol.">
        <title>Genomics of Secondarily Temperate Adaptation in the Only Non-Antarctic Icefish.</title>
        <authorList>
            <person name="Rivera-Colon A.G."/>
            <person name="Rayamajhi N."/>
            <person name="Minhas B.F."/>
            <person name="Madrigal G."/>
            <person name="Bilyk K.T."/>
            <person name="Yoon V."/>
            <person name="Hune M."/>
            <person name="Gregory S."/>
            <person name="Cheng C.H.C."/>
            <person name="Catchen J.M."/>
        </authorList>
    </citation>
    <scope>NUCLEOTIDE SEQUENCE [LARGE SCALE GENOMIC DNA]</scope>
    <source>
        <tissue evidence="7">White muscle</tissue>
    </source>
</reference>